<gene>
    <name evidence="5" type="ORF">SAMN05892877_1307</name>
</gene>
<feature type="region of interest" description="Disordered" evidence="3">
    <location>
        <begin position="313"/>
        <end position="333"/>
    </location>
</feature>
<reference evidence="5 6" key="1">
    <citation type="submission" date="2017-08" db="EMBL/GenBank/DDBJ databases">
        <authorList>
            <person name="de Groot N.N."/>
        </authorList>
    </citation>
    <scope>NUCLEOTIDE SEQUENCE [LARGE SCALE GENOMIC DNA]</scope>
    <source>
        <strain evidence="5 6">JC85</strain>
    </source>
</reference>
<organism evidence="5 6">
    <name type="scientific">Rhizobium subbaraonis</name>
    <dbReference type="NCBI Taxonomy" id="908946"/>
    <lineage>
        <taxon>Bacteria</taxon>
        <taxon>Pseudomonadati</taxon>
        <taxon>Pseudomonadota</taxon>
        <taxon>Alphaproteobacteria</taxon>
        <taxon>Hyphomicrobiales</taxon>
        <taxon>Rhizobiaceae</taxon>
        <taxon>Rhizobium/Agrobacterium group</taxon>
        <taxon>Rhizobium</taxon>
    </lineage>
</organism>
<dbReference type="PANTHER" id="PTHR30486:SF6">
    <property type="entry name" value="TYPE IV PILUS RETRACTATION ATPASE PILT"/>
    <property type="match status" value="1"/>
</dbReference>
<dbReference type="InterPro" id="IPR027417">
    <property type="entry name" value="P-loop_NTPase"/>
</dbReference>
<dbReference type="InterPro" id="IPR050921">
    <property type="entry name" value="T4SS_GSP_E_ATPase"/>
</dbReference>
<dbReference type="GO" id="GO:0005737">
    <property type="term" value="C:cytoplasm"/>
    <property type="evidence" value="ECO:0007669"/>
    <property type="project" value="InterPro"/>
</dbReference>
<dbReference type="OrthoDB" id="9810761at2"/>
<comment type="similarity">
    <text evidence="1">Belongs to the GSP E family.</text>
</comment>
<feature type="domain" description="Bacterial type II secretion system protein E" evidence="4">
    <location>
        <begin position="106"/>
        <end position="282"/>
    </location>
</feature>
<keyword evidence="2" id="KW-0067">ATP-binding</keyword>
<evidence type="ECO:0000256" key="2">
    <source>
        <dbReference type="ARBA" id="ARBA00022840"/>
    </source>
</evidence>
<dbReference type="GO" id="GO:0005524">
    <property type="term" value="F:ATP binding"/>
    <property type="evidence" value="ECO:0007669"/>
    <property type="project" value="InterPro"/>
</dbReference>
<dbReference type="NCBIfam" id="TIGR02782">
    <property type="entry name" value="TrbB_P"/>
    <property type="match status" value="1"/>
</dbReference>
<dbReference type="EMBL" id="OBQD01000030">
    <property type="protein sequence ID" value="SOC47441.1"/>
    <property type="molecule type" value="Genomic_DNA"/>
</dbReference>
<evidence type="ECO:0000256" key="1">
    <source>
        <dbReference type="ARBA" id="ARBA00006611"/>
    </source>
</evidence>
<evidence type="ECO:0000313" key="6">
    <source>
        <dbReference type="Proteomes" id="UP000219167"/>
    </source>
</evidence>
<sequence>MAVSHRNSEGFARGARMLRTALGAAIARLLEDPGVVEVMLNPDGRLWIDRLSEGMSDTGERISPADGERIIRLVAHHVGAEVHAGAPRVSAELPESGERFEGLLPPIVTGPAFAIRKPAVSVFTLDDYVAAGTMTADQAAFLREAVAAHTNILVAGGTGTGKTTLTNALLSEVAKGQDRLLIIEDTRELQSRSENKVPMRTKDFIANLTDLARSAMRFRPDRIIVGEVRGPEALDLLKLWGTGHPGGIGTIHAGTSLGALRRLEQLIQEAVVTVPKALIAETIGMVAVLSGRGSARRLSELARVEGLGPNGDYGVAPAHLSSDRQPLPKGETS</sequence>
<protein>
    <submittedName>
        <fullName evidence="5">Type IV secretion system protein VirB11</fullName>
    </submittedName>
</protein>
<dbReference type="SUPFAM" id="SSF52540">
    <property type="entry name" value="P-loop containing nucleoside triphosphate hydrolases"/>
    <property type="match status" value="1"/>
</dbReference>
<proteinExistence type="inferred from homology"/>
<dbReference type="Gene3D" id="3.40.50.300">
    <property type="entry name" value="P-loop containing nucleotide triphosphate hydrolases"/>
    <property type="match status" value="1"/>
</dbReference>
<dbReference type="CDD" id="cd01130">
    <property type="entry name" value="VirB11-like_ATPase"/>
    <property type="match status" value="1"/>
</dbReference>
<evidence type="ECO:0000259" key="4">
    <source>
        <dbReference type="Pfam" id="PF00437"/>
    </source>
</evidence>
<dbReference type="GO" id="GO:0016887">
    <property type="term" value="F:ATP hydrolysis activity"/>
    <property type="evidence" value="ECO:0007669"/>
    <property type="project" value="InterPro"/>
</dbReference>
<keyword evidence="2" id="KW-0547">Nucleotide-binding</keyword>
<dbReference type="PANTHER" id="PTHR30486">
    <property type="entry name" value="TWITCHING MOTILITY PROTEIN PILT"/>
    <property type="match status" value="1"/>
</dbReference>
<evidence type="ECO:0000313" key="5">
    <source>
        <dbReference type="EMBL" id="SOC47441.1"/>
    </source>
</evidence>
<dbReference type="RefSeq" id="WP_097142985.1">
    <property type="nucleotide sequence ID" value="NZ_OBQD01000030.1"/>
</dbReference>
<dbReference type="InterPro" id="IPR001482">
    <property type="entry name" value="T2SS/T4SS_dom"/>
</dbReference>
<dbReference type="Proteomes" id="UP000219167">
    <property type="component" value="Unassembled WGS sequence"/>
</dbReference>
<dbReference type="AlphaFoldDB" id="A0A285V4L3"/>
<accession>A0A285V4L3</accession>
<dbReference type="Gene3D" id="3.30.450.90">
    <property type="match status" value="1"/>
</dbReference>
<keyword evidence="6" id="KW-1185">Reference proteome</keyword>
<dbReference type="Pfam" id="PF00437">
    <property type="entry name" value="T2SSE"/>
    <property type="match status" value="1"/>
</dbReference>
<evidence type="ECO:0000256" key="3">
    <source>
        <dbReference type="SAM" id="MobiDB-lite"/>
    </source>
</evidence>
<dbReference type="InterPro" id="IPR014149">
    <property type="entry name" value="Conjug-transfer_TrbB"/>
</dbReference>
<name>A0A285V4L3_9HYPH</name>